<evidence type="ECO:0000313" key="2">
    <source>
        <dbReference type="Proteomes" id="UP000293045"/>
    </source>
</evidence>
<gene>
    <name evidence="1" type="ORF">CWI39_0518p0020</name>
</gene>
<dbReference type="VEuPathDB" id="MicrosporidiaDB:CWI39_0518p0020"/>
<dbReference type="EMBL" id="PIXR01000518">
    <property type="protein sequence ID" value="TBU06300.1"/>
    <property type="molecule type" value="Genomic_DNA"/>
</dbReference>
<dbReference type="Proteomes" id="UP000293045">
    <property type="component" value="Unassembled WGS sequence"/>
</dbReference>
<dbReference type="SUPFAM" id="SSF52047">
    <property type="entry name" value="RNI-like"/>
    <property type="match status" value="1"/>
</dbReference>
<name>A0A4Q9LH55_9MICR</name>
<evidence type="ECO:0008006" key="3">
    <source>
        <dbReference type="Google" id="ProtNLM"/>
    </source>
</evidence>
<reference evidence="1 2" key="1">
    <citation type="submission" date="2017-12" db="EMBL/GenBank/DDBJ databases">
        <authorList>
            <person name="Pombert J.-F."/>
            <person name="Haag K.L."/>
            <person name="Ebert D."/>
        </authorList>
    </citation>
    <scope>NUCLEOTIDE SEQUENCE [LARGE SCALE GENOMIC DNA]</scope>
    <source>
        <strain evidence="1">IL-BN-2</strain>
    </source>
</reference>
<comment type="caution">
    <text evidence="1">The sequence shown here is derived from an EMBL/GenBank/DDBJ whole genome shotgun (WGS) entry which is preliminary data.</text>
</comment>
<protein>
    <recommendedName>
        <fullName evidence="3">Leucine-rich repeat-containing protein</fullName>
    </recommendedName>
</protein>
<evidence type="ECO:0000313" key="1">
    <source>
        <dbReference type="EMBL" id="TBU06300.1"/>
    </source>
</evidence>
<proteinExistence type="predicted"/>
<accession>A0A4Q9LH55</accession>
<dbReference type="AlphaFoldDB" id="A0A4Q9LH55"/>
<organism evidence="1 2">
    <name type="scientific">Hamiltosporidium magnivora</name>
    <dbReference type="NCBI Taxonomy" id="148818"/>
    <lineage>
        <taxon>Eukaryota</taxon>
        <taxon>Fungi</taxon>
        <taxon>Fungi incertae sedis</taxon>
        <taxon>Microsporidia</taxon>
        <taxon>Dubosqiidae</taxon>
        <taxon>Hamiltosporidium</taxon>
    </lineage>
</organism>
<sequence>MYFLKLSENNQNFDFKTTNEDNLDSECVLYSLKALFRKYYIGNIKKLHMCDFSIDNSNVKAFSNLTNLKELNVHSIKFQNIYFSDLFCTSQKYNIKRLEFDKIKIFKRDLIFIANFEHIKEIKFLICHIYQETYQNIKMLVIN</sequence>